<keyword evidence="2" id="KW-1185">Reference proteome</keyword>
<organism evidence="1 2">
    <name type="scientific">Salipaludibacillus neizhouensis</name>
    <dbReference type="NCBI Taxonomy" id="885475"/>
    <lineage>
        <taxon>Bacteria</taxon>
        <taxon>Bacillati</taxon>
        <taxon>Bacillota</taxon>
        <taxon>Bacilli</taxon>
        <taxon>Bacillales</taxon>
        <taxon>Bacillaceae</taxon>
    </lineage>
</organism>
<dbReference type="EMBL" id="PDOE01000021">
    <property type="protein sequence ID" value="RKL65181.1"/>
    <property type="molecule type" value="Genomic_DNA"/>
</dbReference>
<accession>A0A3A9K4E6</accession>
<dbReference type="RefSeq" id="WP_110935600.1">
    <property type="nucleotide sequence ID" value="NZ_KZ614146.1"/>
</dbReference>
<evidence type="ECO:0008006" key="3">
    <source>
        <dbReference type="Google" id="ProtNLM"/>
    </source>
</evidence>
<evidence type="ECO:0000313" key="1">
    <source>
        <dbReference type="EMBL" id="RKL65181.1"/>
    </source>
</evidence>
<comment type="caution">
    <text evidence="1">The sequence shown here is derived from an EMBL/GenBank/DDBJ whole genome shotgun (WGS) entry which is preliminary data.</text>
</comment>
<protein>
    <recommendedName>
        <fullName evidence="3">DUF2332 domain-containing protein</fullName>
    </recommendedName>
</protein>
<proteinExistence type="predicted"/>
<dbReference type="AlphaFoldDB" id="A0A3A9K4E6"/>
<dbReference type="InterPro" id="IPR011200">
    <property type="entry name" value="UCP012608"/>
</dbReference>
<dbReference type="OrthoDB" id="9789360at2"/>
<dbReference type="PIRSF" id="PIRSF012608">
    <property type="entry name" value="UCP012608"/>
    <property type="match status" value="1"/>
</dbReference>
<evidence type="ECO:0000313" key="2">
    <source>
        <dbReference type="Proteomes" id="UP000281498"/>
    </source>
</evidence>
<dbReference type="Pfam" id="PF10094">
    <property type="entry name" value="DUF2332"/>
    <property type="match status" value="1"/>
</dbReference>
<name>A0A3A9K4E6_9BACI</name>
<gene>
    <name evidence="1" type="ORF">CR203_22230</name>
</gene>
<reference evidence="1 2" key="1">
    <citation type="submission" date="2017-10" db="EMBL/GenBank/DDBJ databases">
        <title>Bacillus sp. nov., a halophilic bacterium isolated from a Keqin Lake.</title>
        <authorList>
            <person name="Wang H."/>
        </authorList>
    </citation>
    <scope>NUCLEOTIDE SEQUENCE [LARGE SCALE GENOMIC DNA]</scope>
    <source>
        <strain evidence="1 2">KCTC 13187</strain>
    </source>
</reference>
<dbReference type="Proteomes" id="UP000281498">
    <property type="component" value="Unassembled WGS sequence"/>
</dbReference>
<sequence length="348" mass="40260">MVDNEVLSRNFLTFAEKECKGSSLLYEFLSIKISKDDQLLAICGNAGDGQPIPNLLFGAVHYLLLKGKEHPLKEFYPSIVNHSKLYKDSFEFFKDFCIKHRNEIESILKTRLVQTNEVRRCAYLYPVFCTVYEKAKKPLALIEIGTSAGLQLLWDNYSYSYGQNDIYGNIDSKLHLTAEIKGENTPILHSTPPPVSTRMGIDLNTIDLNDEEEKLWLKSLIWTEHKKRLFMFEEAASYMKEVPVSLFDGDGISLLSKFVDNISEDSVICIFHTHVANQIPLEMKNQLLQIVEDIGRNRDIFHIYNNIQDRYLHLDYYLDGIESKNTIAETDGHGRWFKWFLKSQMPIQ</sequence>